<dbReference type="Gene3D" id="2.60.120.10">
    <property type="entry name" value="Jelly Rolls"/>
    <property type="match status" value="1"/>
</dbReference>
<evidence type="ECO:0000313" key="6">
    <source>
        <dbReference type="Proteomes" id="UP000027178"/>
    </source>
</evidence>
<dbReference type="EMBL" id="JNBY01000078">
    <property type="protein sequence ID" value="KDN85836.1"/>
    <property type="molecule type" value="Genomic_DNA"/>
</dbReference>
<accession>A0A066Z670</accession>
<feature type="region of interest" description="Disordered" evidence="3">
    <location>
        <begin position="1"/>
        <end position="39"/>
    </location>
</feature>
<dbReference type="Pfam" id="PF02678">
    <property type="entry name" value="Pirin"/>
    <property type="match status" value="1"/>
</dbReference>
<keyword evidence="6" id="KW-1185">Reference proteome</keyword>
<proteinExistence type="inferred from homology"/>
<dbReference type="SUPFAM" id="SSF51182">
    <property type="entry name" value="RmlC-like cupins"/>
    <property type="match status" value="1"/>
</dbReference>
<dbReference type="InterPro" id="IPR014710">
    <property type="entry name" value="RmlC-like_jellyroll"/>
</dbReference>
<gene>
    <name evidence="5" type="ORF">KCH_24940</name>
</gene>
<evidence type="ECO:0000256" key="1">
    <source>
        <dbReference type="ARBA" id="ARBA00008416"/>
    </source>
</evidence>
<dbReference type="AlphaFoldDB" id="A0A066Z670"/>
<feature type="compositionally biased region" description="Low complexity" evidence="3">
    <location>
        <begin position="1"/>
        <end position="18"/>
    </location>
</feature>
<dbReference type="HOGENOM" id="CLU_064194_2_0_11"/>
<evidence type="ECO:0000256" key="2">
    <source>
        <dbReference type="RuleBase" id="RU003457"/>
    </source>
</evidence>
<dbReference type="eggNOG" id="COG1741">
    <property type="taxonomic scope" value="Bacteria"/>
</dbReference>
<comment type="similarity">
    <text evidence="1 2">Belongs to the pirin family.</text>
</comment>
<comment type="caution">
    <text evidence="5">The sequence shown here is derived from an EMBL/GenBank/DDBJ whole genome shotgun (WGS) entry which is preliminary data.</text>
</comment>
<dbReference type="InterPro" id="IPR012093">
    <property type="entry name" value="Pirin"/>
</dbReference>
<dbReference type="InterPro" id="IPR011051">
    <property type="entry name" value="RmlC_Cupin_sf"/>
</dbReference>
<organism evidence="5 6">
    <name type="scientific">Kitasatospora cheerisanensis KCTC 2395</name>
    <dbReference type="NCBI Taxonomy" id="1348663"/>
    <lineage>
        <taxon>Bacteria</taxon>
        <taxon>Bacillati</taxon>
        <taxon>Actinomycetota</taxon>
        <taxon>Actinomycetes</taxon>
        <taxon>Kitasatosporales</taxon>
        <taxon>Streptomycetaceae</taxon>
        <taxon>Kitasatospora</taxon>
    </lineage>
</organism>
<name>A0A066Z670_9ACTN</name>
<dbReference type="Proteomes" id="UP000027178">
    <property type="component" value="Unassembled WGS sequence"/>
</dbReference>
<feature type="domain" description="Pirin N-terminal" evidence="4">
    <location>
        <begin position="55"/>
        <end position="160"/>
    </location>
</feature>
<sequence length="286" mass="30035">MAPVTPTTVVPVSVDSSPQDGHPFETAEPAFGAGRKERGRADLRRSAERCLSEPAEGITTRHAFSFAGHYDPKNTSFGALLACNEETLAPGAGYDAHRHADTEIVTWVVGGALAHRDDAGHASVVRPGMVQVQSAGAGMTHTERNLGGATEPVTFLQMWLQPDEFGGAPGFGLRSVPAADGLTLLASGRPSDENALRLRRRDAALWLVRAPAWTPLPELPAAAYRYAHVVAGSVGYRTVPGPQGGGRGASAGDAVRITGDAFADPTAGEDGVELLLWEMHTPVQYG</sequence>
<evidence type="ECO:0000313" key="5">
    <source>
        <dbReference type="EMBL" id="KDN85836.1"/>
    </source>
</evidence>
<evidence type="ECO:0000256" key="3">
    <source>
        <dbReference type="SAM" id="MobiDB-lite"/>
    </source>
</evidence>
<dbReference type="InterPro" id="IPR003829">
    <property type="entry name" value="Pirin_N_dom"/>
</dbReference>
<evidence type="ECO:0000259" key="4">
    <source>
        <dbReference type="Pfam" id="PF02678"/>
    </source>
</evidence>
<dbReference type="PATRIC" id="fig|1348663.4.peg.2414"/>
<reference evidence="5 6" key="1">
    <citation type="submission" date="2014-05" db="EMBL/GenBank/DDBJ databases">
        <title>Draft Genome Sequence of Kitasatospora cheerisanensis KCTC 2395.</title>
        <authorList>
            <person name="Nam D.H."/>
        </authorList>
    </citation>
    <scope>NUCLEOTIDE SEQUENCE [LARGE SCALE GENOMIC DNA]</scope>
    <source>
        <strain evidence="5 6">KCTC 2395</strain>
    </source>
</reference>
<dbReference type="PANTHER" id="PTHR43212">
    <property type="entry name" value="QUERCETIN 2,3-DIOXYGENASE"/>
    <property type="match status" value="1"/>
</dbReference>
<protein>
    <recommendedName>
        <fullName evidence="4">Pirin N-terminal domain-containing protein</fullName>
    </recommendedName>
</protein>
<dbReference type="PANTHER" id="PTHR43212:SF3">
    <property type="entry name" value="QUERCETIN 2,3-DIOXYGENASE"/>
    <property type="match status" value="1"/>
</dbReference>